<dbReference type="AlphaFoldDB" id="A0A1F7XWR6"/>
<name>A0A1F7XWR6_9BACT</name>
<dbReference type="Proteomes" id="UP000176741">
    <property type="component" value="Unassembled WGS sequence"/>
</dbReference>
<gene>
    <name evidence="2" type="ORF">A2771_02655</name>
</gene>
<evidence type="ECO:0000256" key="1">
    <source>
        <dbReference type="SAM" id="MobiDB-lite"/>
    </source>
</evidence>
<feature type="compositionally biased region" description="Polar residues" evidence="1">
    <location>
        <begin position="31"/>
        <end position="42"/>
    </location>
</feature>
<evidence type="ECO:0000313" key="2">
    <source>
        <dbReference type="EMBL" id="OGM19507.1"/>
    </source>
</evidence>
<proteinExistence type="predicted"/>
<sequence length="274" mass="31773">MSRKELENRIKRLKELENEIMKKGPAEPSGKNIQAESPNDTIGDTIESPYGRTGNLNPKTLHFGEELQKSIELAEEAKRASAERKKVEEKLKKDFLEEFNSLKKEQLDNLAETSVNPILTDINEKLAKGLGDLNHSYVTNPEKRSYKCSYLSWKYKEEDDLRGTRTLYFKKIGLLIDDLGFICPLGDSVNLDIRENKDAKGRIWNTYNGVKSSTSKTDVTRSYGSTNIFLDSSWQEKLLGEIKEMILNNDCNHTSREYYHYFDDYDPWRDKEMY</sequence>
<comment type="caution">
    <text evidence="2">The sequence shown here is derived from an EMBL/GenBank/DDBJ whole genome shotgun (WGS) entry which is preliminary data.</text>
</comment>
<protein>
    <submittedName>
        <fullName evidence="2">Uncharacterized protein</fullName>
    </submittedName>
</protein>
<evidence type="ECO:0000313" key="3">
    <source>
        <dbReference type="Proteomes" id="UP000176741"/>
    </source>
</evidence>
<reference evidence="2 3" key="1">
    <citation type="journal article" date="2016" name="Nat. Commun.">
        <title>Thousands of microbial genomes shed light on interconnected biogeochemical processes in an aquifer system.</title>
        <authorList>
            <person name="Anantharaman K."/>
            <person name="Brown C.T."/>
            <person name="Hug L.A."/>
            <person name="Sharon I."/>
            <person name="Castelle C.J."/>
            <person name="Probst A.J."/>
            <person name="Thomas B.C."/>
            <person name="Singh A."/>
            <person name="Wilkins M.J."/>
            <person name="Karaoz U."/>
            <person name="Brodie E.L."/>
            <person name="Williams K.H."/>
            <person name="Hubbard S.S."/>
            <person name="Banfield J.F."/>
        </authorList>
    </citation>
    <scope>NUCLEOTIDE SEQUENCE [LARGE SCALE GENOMIC DNA]</scope>
</reference>
<accession>A0A1F7XWR6</accession>
<dbReference type="EMBL" id="MGGD01000066">
    <property type="protein sequence ID" value="OGM19507.1"/>
    <property type="molecule type" value="Genomic_DNA"/>
</dbReference>
<feature type="region of interest" description="Disordered" evidence="1">
    <location>
        <begin position="18"/>
        <end position="60"/>
    </location>
</feature>
<organism evidence="2 3">
    <name type="scientific">Candidatus Woesebacteria bacterium RIFCSPHIGHO2_01_FULL_38_26b</name>
    <dbReference type="NCBI Taxonomy" id="1802491"/>
    <lineage>
        <taxon>Bacteria</taxon>
        <taxon>Candidatus Woeseibacteriota</taxon>
    </lineage>
</organism>